<sequence>MRGLFTVAVGVPVLATVLGQSLVTMSGLSVPVLAPRAAETIGIDPSNIGAYTALVYAAATVTSPIAGGLLARYGGLRIQQLALVMASLGLVLFALGHPLAAILSALAIGCGVGPATPASSHILAKETPPVLQPMAFSIKQTGVPLGGALAGLLAPPLVLLLDWQGAALVMAAGGIACAVLLQPLRGWLDAGRKPDGPRARIRIRGPLALIFSDPALRRLAVASFVFSAMQLSVSAFLVVYFVQVIGLGLTQAGIAYAIAQGGGVIGRIIWGGLAETVLRTRTLVILVGIGTAVSMAILVQADASWPFWLLAAIAALLGATAIGWTGLYLAEVARLAPPGRAGEATGGAMFMTFGGVVFGPPLVTGIVAATGSYPAAFLTLAACNLLAAGWLAAGRDTTRSKNA</sequence>
<feature type="transmembrane region" description="Helical" evidence="4">
    <location>
        <begin position="307"/>
        <end position="329"/>
    </location>
</feature>
<dbReference type="Pfam" id="PF07690">
    <property type="entry name" value="MFS_1"/>
    <property type="match status" value="1"/>
</dbReference>
<dbReference type="InterPro" id="IPR052952">
    <property type="entry name" value="MFS-Transporter"/>
</dbReference>
<dbReference type="PANTHER" id="PTHR23527:SF1">
    <property type="entry name" value="BLL3282 PROTEIN"/>
    <property type="match status" value="1"/>
</dbReference>
<dbReference type="PANTHER" id="PTHR23527">
    <property type="entry name" value="BLL3282 PROTEIN"/>
    <property type="match status" value="1"/>
</dbReference>
<organism evidence="6 7">
    <name type="scientific">Stella humosa</name>
    <dbReference type="NCBI Taxonomy" id="94"/>
    <lineage>
        <taxon>Bacteria</taxon>
        <taxon>Pseudomonadati</taxon>
        <taxon>Pseudomonadota</taxon>
        <taxon>Alphaproteobacteria</taxon>
        <taxon>Rhodospirillales</taxon>
        <taxon>Stellaceae</taxon>
        <taxon>Stella</taxon>
    </lineage>
</organism>
<reference evidence="6 7" key="1">
    <citation type="submission" date="2018-11" db="EMBL/GenBank/DDBJ databases">
        <title>Genomic Encyclopedia of Type Strains, Phase IV (KMG-IV): sequencing the most valuable type-strain genomes for metagenomic binning, comparative biology and taxonomic classification.</title>
        <authorList>
            <person name="Goeker M."/>
        </authorList>
    </citation>
    <scope>NUCLEOTIDE SEQUENCE [LARGE SCALE GENOMIC DNA]</scope>
    <source>
        <strain evidence="6 7">DSM 5900</strain>
    </source>
</reference>
<dbReference type="Proteomes" id="UP000278222">
    <property type="component" value="Unassembled WGS sequence"/>
</dbReference>
<evidence type="ECO:0000259" key="5">
    <source>
        <dbReference type="PROSITE" id="PS50850"/>
    </source>
</evidence>
<feature type="domain" description="Major facilitator superfamily (MFS) profile" evidence="5">
    <location>
        <begin position="12"/>
        <end position="399"/>
    </location>
</feature>
<feature type="transmembrane region" description="Helical" evidence="4">
    <location>
        <begin position="48"/>
        <end position="71"/>
    </location>
</feature>
<dbReference type="InterPro" id="IPR011701">
    <property type="entry name" value="MFS"/>
</dbReference>
<keyword evidence="3 4" id="KW-0472">Membrane</keyword>
<dbReference type="EMBL" id="RJKX01000015">
    <property type="protein sequence ID" value="ROP84300.1"/>
    <property type="molecule type" value="Genomic_DNA"/>
</dbReference>
<evidence type="ECO:0000256" key="3">
    <source>
        <dbReference type="ARBA" id="ARBA00023136"/>
    </source>
</evidence>
<keyword evidence="7" id="KW-1185">Reference proteome</keyword>
<evidence type="ECO:0000313" key="6">
    <source>
        <dbReference type="EMBL" id="ROP84300.1"/>
    </source>
</evidence>
<evidence type="ECO:0000256" key="2">
    <source>
        <dbReference type="ARBA" id="ARBA00022989"/>
    </source>
</evidence>
<feature type="transmembrane region" description="Helical" evidence="4">
    <location>
        <begin position="375"/>
        <end position="393"/>
    </location>
</feature>
<protein>
    <submittedName>
        <fullName evidence="6">Nitrate/nitrite transporter NarK</fullName>
    </submittedName>
</protein>
<dbReference type="SUPFAM" id="SSF103473">
    <property type="entry name" value="MFS general substrate transporter"/>
    <property type="match status" value="1"/>
</dbReference>
<dbReference type="PROSITE" id="PS50850">
    <property type="entry name" value="MFS"/>
    <property type="match status" value="1"/>
</dbReference>
<feature type="transmembrane region" description="Helical" evidence="4">
    <location>
        <begin position="248"/>
        <end position="270"/>
    </location>
</feature>
<dbReference type="AlphaFoldDB" id="A0A3N1L042"/>
<evidence type="ECO:0000313" key="7">
    <source>
        <dbReference type="Proteomes" id="UP000278222"/>
    </source>
</evidence>
<dbReference type="InterPro" id="IPR036259">
    <property type="entry name" value="MFS_trans_sf"/>
</dbReference>
<keyword evidence="2 4" id="KW-1133">Transmembrane helix</keyword>
<feature type="transmembrane region" description="Helical" evidence="4">
    <location>
        <begin position="282"/>
        <end position="301"/>
    </location>
</feature>
<evidence type="ECO:0000256" key="1">
    <source>
        <dbReference type="ARBA" id="ARBA00022692"/>
    </source>
</evidence>
<name>A0A3N1L042_9PROT</name>
<gene>
    <name evidence="6" type="ORF">EDC65_3650</name>
</gene>
<dbReference type="InterPro" id="IPR020846">
    <property type="entry name" value="MFS_dom"/>
</dbReference>
<accession>A0A3N1L042</accession>
<feature type="transmembrane region" description="Helical" evidence="4">
    <location>
        <begin position="163"/>
        <end position="184"/>
    </location>
</feature>
<dbReference type="Gene3D" id="1.20.1250.20">
    <property type="entry name" value="MFS general substrate transporter like domains"/>
    <property type="match status" value="2"/>
</dbReference>
<keyword evidence="1 4" id="KW-0812">Transmembrane</keyword>
<comment type="caution">
    <text evidence="6">The sequence shown here is derived from an EMBL/GenBank/DDBJ whole genome shotgun (WGS) entry which is preliminary data.</text>
</comment>
<evidence type="ECO:0000256" key="4">
    <source>
        <dbReference type="SAM" id="Phobius"/>
    </source>
</evidence>
<dbReference type="OrthoDB" id="7488909at2"/>
<feature type="transmembrane region" description="Helical" evidence="4">
    <location>
        <begin position="219"/>
        <end position="242"/>
    </location>
</feature>
<proteinExistence type="predicted"/>
<feature type="transmembrane region" description="Helical" evidence="4">
    <location>
        <begin position="83"/>
        <end position="108"/>
    </location>
</feature>
<dbReference type="RefSeq" id="WP_123692127.1">
    <property type="nucleotide sequence ID" value="NZ_AP019700.1"/>
</dbReference>
<dbReference type="GO" id="GO:0022857">
    <property type="term" value="F:transmembrane transporter activity"/>
    <property type="evidence" value="ECO:0007669"/>
    <property type="project" value="InterPro"/>
</dbReference>
<feature type="transmembrane region" description="Helical" evidence="4">
    <location>
        <begin position="350"/>
        <end position="369"/>
    </location>
</feature>